<evidence type="ECO:0000259" key="9">
    <source>
        <dbReference type="PROSITE" id="PS50157"/>
    </source>
</evidence>
<sequence>MISEDGGRAWNISEGHPILSSDYDIEPYLPGDNLLTQKIQRSMESSDRSHIVTSNMYSSLGRSTDPSNPGESSLSHQGVTTGESSMSCSECGKSFTHKGDFAKHQRIHTGERPYSCSECGKSYIHKGTLETSSPHEGDHRGDNLFSCSECGKCFPRKGKLIQHQRVHTSE</sequence>
<dbReference type="OrthoDB" id="8922241at2759"/>
<evidence type="ECO:0000256" key="7">
    <source>
        <dbReference type="PROSITE-ProRule" id="PRU00042"/>
    </source>
</evidence>
<reference evidence="11" key="1">
    <citation type="journal article" date="2017" name="Nat. Commun.">
        <title>The North American bullfrog draft genome provides insight into hormonal regulation of long noncoding RNA.</title>
        <authorList>
            <person name="Hammond S.A."/>
            <person name="Warren R.L."/>
            <person name="Vandervalk B.P."/>
            <person name="Kucuk E."/>
            <person name="Khan H."/>
            <person name="Gibb E.A."/>
            <person name="Pandoh P."/>
            <person name="Kirk H."/>
            <person name="Zhao Y."/>
            <person name="Jones M."/>
            <person name="Mungall A.J."/>
            <person name="Coope R."/>
            <person name="Pleasance S."/>
            <person name="Moore R.A."/>
            <person name="Holt R.A."/>
            <person name="Round J.M."/>
            <person name="Ohora S."/>
            <person name="Walle B.V."/>
            <person name="Veldhoen N."/>
            <person name="Helbing C.C."/>
            <person name="Birol I."/>
        </authorList>
    </citation>
    <scope>NUCLEOTIDE SEQUENCE [LARGE SCALE GENOMIC DNA]</scope>
</reference>
<comment type="function">
    <text evidence="1">May be involved in transcriptional regulation.</text>
</comment>
<dbReference type="FunFam" id="3.30.160.60:FF:001325">
    <property type="entry name" value="zinc finger protein 200"/>
    <property type="match status" value="1"/>
</dbReference>
<dbReference type="Gene3D" id="3.30.160.60">
    <property type="entry name" value="Classic Zinc Finger"/>
    <property type="match status" value="3"/>
</dbReference>
<evidence type="ECO:0000256" key="1">
    <source>
        <dbReference type="ARBA" id="ARBA00003767"/>
    </source>
</evidence>
<dbReference type="EMBL" id="KZ051217">
    <property type="protein sequence ID" value="PIO11035.1"/>
    <property type="molecule type" value="Genomic_DNA"/>
</dbReference>
<dbReference type="FunFam" id="3.30.160.60:FF:002343">
    <property type="entry name" value="Zinc finger protein 33A"/>
    <property type="match status" value="1"/>
</dbReference>
<feature type="compositionally biased region" description="Polar residues" evidence="8">
    <location>
        <begin position="57"/>
        <end position="88"/>
    </location>
</feature>
<evidence type="ECO:0000313" key="10">
    <source>
        <dbReference type="EMBL" id="PIO11035.1"/>
    </source>
</evidence>
<dbReference type="InterPro" id="IPR036236">
    <property type="entry name" value="Znf_C2H2_sf"/>
</dbReference>
<feature type="domain" description="C2H2-type" evidence="9">
    <location>
        <begin position="145"/>
        <end position="170"/>
    </location>
</feature>
<dbReference type="Pfam" id="PF00096">
    <property type="entry name" value="zf-C2H2"/>
    <property type="match status" value="2"/>
</dbReference>
<evidence type="ECO:0000256" key="6">
    <source>
        <dbReference type="ARBA" id="ARBA00023125"/>
    </source>
</evidence>
<dbReference type="PANTHER" id="PTHR23226:SF377">
    <property type="entry name" value="ZINC FINGER AND SCAN DOMAIN-CONTAINING PROTEIN 20"/>
    <property type="match status" value="1"/>
</dbReference>
<dbReference type="GO" id="GO:0008270">
    <property type="term" value="F:zinc ion binding"/>
    <property type="evidence" value="ECO:0007669"/>
    <property type="project" value="UniProtKB-KW"/>
</dbReference>
<dbReference type="Proteomes" id="UP000228934">
    <property type="component" value="Unassembled WGS sequence"/>
</dbReference>
<dbReference type="GO" id="GO:0000978">
    <property type="term" value="F:RNA polymerase II cis-regulatory region sequence-specific DNA binding"/>
    <property type="evidence" value="ECO:0007669"/>
    <property type="project" value="TreeGrafter"/>
</dbReference>
<evidence type="ECO:0000256" key="4">
    <source>
        <dbReference type="ARBA" id="ARBA00022771"/>
    </source>
</evidence>
<dbReference type="PANTHER" id="PTHR23226">
    <property type="entry name" value="ZINC FINGER AND SCAN DOMAIN-CONTAINING"/>
    <property type="match status" value="1"/>
</dbReference>
<feature type="domain" description="C2H2-type" evidence="9">
    <location>
        <begin position="114"/>
        <end position="144"/>
    </location>
</feature>
<evidence type="ECO:0000313" key="11">
    <source>
        <dbReference type="Proteomes" id="UP000228934"/>
    </source>
</evidence>
<keyword evidence="5" id="KW-0862">Zinc</keyword>
<keyword evidence="3" id="KW-0677">Repeat</keyword>
<dbReference type="SUPFAM" id="SSF57667">
    <property type="entry name" value="beta-beta-alpha zinc fingers"/>
    <property type="match status" value="2"/>
</dbReference>
<name>A0A2G9Q669_AQUCT</name>
<keyword evidence="6" id="KW-0238">DNA-binding</keyword>
<gene>
    <name evidence="10" type="ORF">AB205_0039860</name>
</gene>
<evidence type="ECO:0000256" key="8">
    <source>
        <dbReference type="SAM" id="MobiDB-lite"/>
    </source>
</evidence>
<dbReference type="AlphaFoldDB" id="A0A2G9Q669"/>
<proteinExistence type="predicted"/>
<dbReference type="SMART" id="SM00355">
    <property type="entry name" value="ZnF_C2H2"/>
    <property type="match status" value="3"/>
</dbReference>
<dbReference type="InterPro" id="IPR013087">
    <property type="entry name" value="Znf_C2H2_type"/>
</dbReference>
<feature type="region of interest" description="Disordered" evidence="8">
    <location>
        <begin position="57"/>
        <end position="92"/>
    </location>
</feature>
<evidence type="ECO:0000256" key="2">
    <source>
        <dbReference type="ARBA" id="ARBA00022723"/>
    </source>
</evidence>
<organism evidence="10 11">
    <name type="scientific">Aquarana catesbeiana</name>
    <name type="common">American bullfrog</name>
    <name type="synonym">Rana catesbeiana</name>
    <dbReference type="NCBI Taxonomy" id="8400"/>
    <lineage>
        <taxon>Eukaryota</taxon>
        <taxon>Metazoa</taxon>
        <taxon>Chordata</taxon>
        <taxon>Craniata</taxon>
        <taxon>Vertebrata</taxon>
        <taxon>Euteleostomi</taxon>
        <taxon>Amphibia</taxon>
        <taxon>Batrachia</taxon>
        <taxon>Anura</taxon>
        <taxon>Neobatrachia</taxon>
        <taxon>Ranoidea</taxon>
        <taxon>Ranidae</taxon>
        <taxon>Aquarana</taxon>
    </lineage>
</organism>
<feature type="non-terminal residue" evidence="10">
    <location>
        <position position="170"/>
    </location>
</feature>
<dbReference type="FunFam" id="3.30.160.60:FF:000936">
    <property type="entry name" value="Zinc finger protein 577"/>
    <property type="match status" value="1"/>
</dbReference>
<dbReference type="PROSITE" id="PS00028">
    <property type="entry name" value="ZINC_FINGER_C2H2_1"/>
    <property type="match status" value="2"/>
</dbReference>
<dbReference type="PROSITE" id="PS50157">
    <property type="entry name" value="ZINC_FINGER_C2H2_2"/>
    <property type="match status" value="3"/>
</dbReference>
<evidence type="ECO:0000256" key="5">
    <source>
        <dbReference type="ARBA" id="ARBA00022833"/>
    </source>
</evidence>
<feature type="domain" description="C2H2-type" evidence="9">
    <location>
        <begin position="86"/>
        <end position="113"/>
    </location>
</feature>
<protein>
    <recommendedName>
        <fullName evidence="9">C2H2-type domain-containing protein</fullName>
    </recommendedName>
</protein>
<keyword evidence="11" id="KW-1185">Reference proteome</keyword>
<keyword evidence="2" id="KW-0479">Metal-binding</keyword>
<accession>A0A2G9Q669</accession>
<dbReference type="GO" id="GO:0000981">
    <property type="term" value="F:DNA-binding transcription factor activity, RNA polymerase II-specific"/>
    <property type="evidence" value="ECO:0007669"/>
    <property type="project" value="TreeGrafter"/>
</dbReference>
<evidence type="ECO:0000256" key="3">
    <source>
        <dbReference type="ARBA" id="ARBA00022737"/>
    </source>
</evidence>
<keyword evidence="4 7" id="KW-0863">Zinc-finger</keyword>